<evidence type="ECO:0000256" key="8">
    <source>
        <dbReference type="ARBA" id="ARBA00022967"/>
    </source>
</evidence>
<dbReference type="EC" id="7.1.1.2" evidence="3"/>
<evidence type="ECO:0000256" key="2">
    <source>
        <dbReference type="ARBA" id="ARBA00005698"/>
    </source>
</evidence>
<sequence>MMMLLMMNLSLSLMFLMPNHPVMMMMIIIIQAMLICLMCGLLTNMWWFSYLTFMVMVGGMLILFMYMTNTASNEKFKTSKIKKMLIKILISLLMLTLMFKDINEYTSNWLNINNKEMSLVIMKYYNYPSNSILFMVMIFLLVTLIMTVKVTEIYKGALRQKF</sequence>
<evidence type="ECO:0000256" key="15">
    <source>
        <dbReference type="ARBA" id="ARBA00049551"/>
    </source>
</evidence>
<evidence type="ECO:0000256" key="13">
    <source>
        <dbReference type="ARBA" id="ARBA00023136"/>
    </source>
</evidence>
<accession>A0A343L7R1</accession>
<keyword evidence="7 16" id="KW-0812">Transmembrane</keyword>
<evidence type="ECO:0000256" key="6">
    <source>
        <dbReference type="ARBA" id="ARBA00022660"/>
    </source>
</evidence>
<keyword evidence="5" id="KW-0813">Transport</keyword>
<dbReference type="GO" id="GO:0031966">
    <property type="term" value="C:mitochondrial membrane"/>
    <property type="evidence" value="ECO:0007669"/>
    <property type="project" value="UniProtKB-SubCell"/>
</dbReference>
<evidence type="ECO:0000256" key="1">
    <source>
        <dbReference type="ARBA" id="ARBA00004225"/>
    </source>
</evidence>
<evidence type="ECO:0000313" key="17">
    <source>
        <dbReference type="EMBL" id="ATL63087.1"/>
    </source>
</evidence>
<evidence type="ECO:0000256" key="3">
    <source>
        <dbReference type="ARBA" id="ARBA00012944"/>
    </source>
</evidence>
<reference evidence="17" key="1">
    <citation type="journal article" date="2017" name="Mitochondrial DNA Part B Resour">
        <title>Mitochondrial genome of Taiwania circumdata (Coleoptera: Chrysomelidae: Cassidinae) and phylogenetic analysis.</title>
        <authorList>
            <person name="Yang X.-Z."/>
            <person name="Li X.-P."/>
            <person name="Wen C.-L."/>
            <person name="Jia C.-L."/>
            <person name="Zhang L."/>
            <person name="Yuan M.-L."/>
        </authorList>
    </citation>
    <scope>NUCLEOTIDE SEQUENCE</scope>
</reference>
<evidence type="ECO:0000256" key="4">
    <source>
        <dbReference type="ARBA" id="ARBA00021095"/>
    </source>
</evidence>
<name>A0A343L7R1_9CUCU</name>
<feature type="transmembrane region" description="Helical" evidence="16">
    <location>
        <begin position="84"/>
        <end position="102"/>
    </location>
</feature>
<keyword evidence="11" id="KW-0520">NAD</keyword>
<evidence type="ECO:0000256" key="9">
    <source>
        <dbReference type="ARBA" id="ARBA00022982"/>
    </source>
</evidence>
<evidence type="ECO:0000256" key="12">
    <source>
        <dbReference type="ARBA" id="ARBA00023128"/>
    </source>
</evidence>
<keyword evidence="12 17" id="KW-0496">Mitochondrion</keyword>
<evidence type="ECO:0000256" key="14">
    <source>
        <dbReference type="ARBA" id="ARBA00031019"/>
    </source>
</evidence>
<feature type="transmembrane region" description="Helical" evidence="16">
    <location>
        <begin position="132"/>
        <end position="151"/>
    </location>
</feature>
<keyword evidence="10 16" id="KW-1133">Transmembrane helix</keyword>
<comment type="subcellular location">
    <subcellularLocation>
        <location evidence="1">Mitochondrion membrane</location>
        <topology evidence="1">Multi-pass membrane protein</topology>
    </subcellularLocation>
</comment>
<keyword evidence="6" id="KW-0679">Respiratory chain</keyword>
<evidence type="ECO:0000256" key="5">
    <source>
        <dbReference type="ARBA" id="ARBA00022448"/>
    </source>
</evidence>
<evidence type="ECO:0000256" key="7">
    <source>
        <dbReference type="ARBA" id="ARBA00022692"/>
    </source>
</evidence>
<dbReference type="EMBL" id="MF946562">
    <property type="protein sequence ID" value="ATL63087.1"/>
    <property type="molecule type" value="Genomic_DNA"/>
</dbReference>
<dbReference type="PANTHER" id="PTHR11435">
    <property type="entry name" value="NADH UBIQUINONE OXIDOREDUCTASE SUBUNIT ND6"/>
    <property type="match status" value="1"/>
</dbReference>
<comment type="catalytic activity">
    <reaction evidence="15">
        <text>a ubiquinone + NADH + 5 H(+)(in) = a ubiquinol + NAD(+) + 4 H(+)(out)</text>
        <dbReference type="Rhea" id="RHEA:29091"/>
        <dbReference type="Rhea" id="RHEA-COMP:9565"/>
        <dbReference type="Rhea" id="RHEA-COMP:9566"/>
        <dbReference type="ChEBI" id="CHEBI:15378"/>
        <dbReference type="ChEBI" id="CHEBI:16389"/>
        <dbReference type="ChEBI" id="CHEBI:17976"/>
        <dbReference type="ChEBI" id="CHEBI:57540"/>
        <dbReference type="ChEBI" id="CHEBI:57945"/>
        <dbReference type="EC" id="7.1.1.2"/>
    </reaction>
</comment>
<dbReference type="PANTHER" id="PTHR11435:SF1">
    <property type="entry name" value="NADH-UBIQUINONE OXIDOREDUCTASE CHAIN 6"/>
    <property type="match status" value="1"/>
</dbReference>
<organism evidence="17">
    <name type="scientific">Cassida circumdata</name>
    <dbReference type="NCBI Taxonomy" id="111203"/>
    <lineage>
        <taxon>Eukaryota</taxon>
        <taxon>Metazoa</taxon>
        <taxon>Ecdysozoa</taxon>
        <taxon>Arthropoda</taxon>
        <taxon>Hexapoda</taxon>
        <taxon>Insecta</taxon>
        <taxon>Pterygota</taxon>
        <taxon>Neoptera</taxon>
        <taxon>Endopterygota</taxon>
        <taxon>Coleoptera</taxon>
        <taxon>Polyphaga</taxon>
        <taxon>Cucujiformia</taxon>
        <taxon>Chrysomeloidea</taxon>
        <taxon>Chrysomelidae</taxon>
        <taxon>Cassidinae</taxon>
        <taxon>Cassida</taxon>
    </lineage>
</organism>
<keyword evidence="8" id="KW-1278">Translocase</keyword>
<evidence type="ECO:0000256" key="11">
    <source>
        <dbReference type="ARBA" id="ARBA00023027"/>
    </source>
</evidence>
<comment type="similarity">
    <text evidence="2">Belongs to the complex I subunit 6 family.</text>
</comment>
<dbReference type="GO" id="GO:0008137">
    <property type="term" value="F:NADH dehydrogenase (ubiquinone) activity"/>
    <property type="evidence" value="ECO:0007669"/>
    <property type="project" value="UniProtKB-EC"/>
</dbReference>
<gene>
    <name evidence="17" type="primary">ND6</name>
</gene>
<protein>
    <recommendedName>
        <fullName evidence="4">NADH-ubiquinone oxidoreductase chain 6</fullName>
        <ecNumber evidence="3">7.1.1.2</ecNumber>
    </recommendedName>
    <alternativeName>
        <fullName evidence="14">NADH dehydrogenase subunit 6</fullName>
    </alternativeName>
</protein>
<keyword evidence="13 16" id="KW-0472">Membrane</keyword>
<geneLocation type="mitochondrion" evidence="17"/>
<evidence type="ECO:0000256" key="16">
    <source>
        <dbReference type="SAM" id="Phobius"/>
    </source>
</evidence>
<keyword evidence="9" id="KW-0249">Electron transport</keyword>
<proteinExistence type="inferred from homology"/>
<evidence type="ECO:0000256" key="10">
    <source>
        <dbReference type="ARBA" id="ARBA00022989"/>
    </source>
</evidence>
<dbReference type="AlphaFoldDB" id="A0A343L7R1"/>
<feature type="transmembrane region" description="Helical" evidence="16">
    <location>
        <begin position="51"/>
        <end position="72"/>
    </location>
</feature>
<dbReference type="InterPro" id="IPR050269">
    <property type="entry name" value="ComplexI_Subunit6"/>
</dbReference>